<dbReference type="InterPro" id="IPR002938">
    <property type="entry name" value="FAD-bd"/>
</dbReference>
<dbReference type="Pfam" id="PF07976">
    <property type="entry name" value="Phe_hydrox_dim"/>
    <property type="match status" value="2"/>
</dbReference>
<evidence type="ECO:0000256" key="3">
    <source>
        <dbReference type="ARBA" id="ARBA00022827"/>
    </source>
</evidence>
<dbReference type="PANTHER" id="PTHR43004">
    <property type="entry name" value="TRK SYSTEM POTASSIUM UPTAKE PROTEIN"/>
    <property type="match status" value="1"/>
</dbReference>
<sequence length="609" mass="67359">MGSTMAEHTVDVFISGAGPVGLVLAYHLTRLGLSVYIIDAADKSHPDFPMYGRACTLHSRTLELLDQLDLLDDMLQVGFVGKQAFTYRDGVRQQGRGFDMFTTIAGKTNFDYLLNIRLKYSEDIIRAKLAELGVVVHAPMKLEHFDLDTSAPGQEYSVTARCLETRDSKPIIVKAKYIIGSDGGNSTVRRIAEIPFLGERHAQHWVRIDGLVKTNIPRISFGAFESSTHGHVLWVALDHGVARIGYVLNDELYKKYGSGMSAADAAAEAQKAVAPFELEFERIDWHTVYGIQQKVAERFLDRERILLAGDAAHTHSSGAAQGMNTGMHDATALSWRLAGVKKGWYKPEVLELYSDERRASSQHLIEVDKLVSKLISGQIPESMKGQGDDPMVLLNNVLKEQGAFTMGLGISYPPNLLNDVSGSTLRIATIPGHRFPDCDLFRNGDIKHPIRLHQVTKHNGKFRVLVFTGIAVETRAALRRLRIAVDNQAGRFDHAVDFLTIIAGFGYVFDEHLGIQRFGRAYWDVDHSAHQKHGVFEMSGGIVVLRPDGILGHTSRLDDFEGVLKYLEQLVVERQPQKVDGNGHATKKELGDFLGENENALAPGSGTLA</sequence>
<dbReference type="InterPro" id="IPR036188">
    <property type="entry name" value="FAD/NAD-bd_sf"/>
</dbReference>
<dbReference type="InterPro" id="IPR012941">
    <property type="entry name" value="Phe_hydrox_C_dim_dom"/>
</dbReference>
<comment type="similarity">
    <text evidence="1">Belongs to the PheA/TfdB FAD monooxygenase family.</text>
</comment>
<dbReference type="GO" id="GO:0016709">
    <property type="term" value="F:oxidoreductase activity, acting on paired donors, with incorporation or reduction of molecular oxygen, NAD(P)H as one donor, and incorporation of one atom of oxygen"/>
    <property type="evidence" value="ECO:0007669"/>
    <property type="project" value="UniProtKB-ARBA"/>
</dbReference>
<evidence type="ECO:0000256" key="1">
    <source>
        <dbReference type="ARBA" id="ARBA00007801"/>
    </source>
</evidence>
<dbReference type="PRINTS" id="PR00420">
    <property type="entry name" value="RNGMNOXGNASE"/>
</dbReference>
<keyword evidence="2" id="KW-0285">Flavoprotein</keyword>
<evidence type="ECO:0000256" key="2">
    <source>
        <dbReference type="ARBA" id="ARBA00022630"/>
    </source>
</evidence>
<dbReference type="PANTHER" id="PTHR43004:SF5">
    <property type="entry name" value="FAD-BINDING DOMAIN-CONTAINING PROTEIN"/>
    <property type="match status" value="1"/>
</dbReference>
<evidence type="ECO:0000259" key="5">
    <source>
        <dbReference type="Pfam" id="PF01494"/>
    </source>
</evidence>
<dbReference type="InterPro" id="IPR050641">
    <property type="entry name" value="RIFMO-like"/>
</dbReference>
<name>A0AAN7YR33_9PEZI</name>
<dbReference type="AlphaFoldDB" id="A0AAN7YR33"/>
<feature type="domain" description="FAD-binding" evidence="5">
    <location>
        <begin position="10"/>
        <end position="366"/>
    </location>
</feature>
<dbReference type="InterPro" id="IPR036249">
    <property type="entry name" value="Thioredoxin-like_sf"/>
</dbReference>
<dbReference type="Gene3D" id="3.50.50.60">
    <property type="entry name" value="FAD/NAD(P)-binding domain"/>
    <property type="match status" value="1"/>
</dbReference>
<dbReference type="Proteomes" id="UP001310890">
    <property type="component" value="Unassembled WGS sequence"/>
</dbReference>
<dbReference type="SUPFAM" id="SSF51905">
    <property type="entry name" value="FAD/NAD(P)-binding domain"/>
    <property type="match status" value="1"/>
</dbReference>
<evidence type="ECO:0000259" key="6">
    <source>
        <dbReference type="Pfam" id="PF07976"/>
    </source>
</evidence>
<dbReference type="Gene3D" id="3.40.30.20">
    <property type="match status" value="1"/>
</dbReference>
<gene>
    <name evidence="7" type="ORF">LTR62_005207</name>
</gene>
<dbReference type="EMBL" id="JAVRRL010000040">
    <property type="protein sequence ID" value="KAK5111367.1"/>
    <property type="molecule type" value="Genomic_DNA"/>
</dbReference>
<keyword evidence="3" id="KW-0274">FAD</keyword>
<protein>
    <recommendedName>
        <fullName evidence="9">FAD-binding domain-containing protein</fullName>
    </recommendedName>
</protein>
<dbReference type="GO" id="GO:0071949">
    <property type="term" value="F:FAD binding"/>
    <property type="evidence" value="ECO:0007669"/>
    <property type="project" value="InterPro"/>
</dbReference>
<dbReference type="InterPro" id="IPR038220">
    <property type="entry name" value="PHOX_C_sf"/>
</dbReference>
<dbReference type="SUPFAM" id="SSF54373">
    <property type="entry name" value="FAD-linked reductases, C-terminal domain"/>
    <property type="match status" value="1"/>
</dbReference>
<comment type="caution">
    <text evidence="7">The sequence shown here is derived from an EMBL/GenBank/DDBJ whole genome shotgun (WGS) entry which is preliminary data.</text>
</comment>
<feature type="domain" description="Phenol hydroxylase-like C-terminal dimerisation" evidence="6">
    <location>
        <begin position="526"/>
        <end position="574"/>
    </location>
</feature>
<evidence type="ECO:0008006" key="9">
    <source>
        <dbReference type="Google" id="ProtNLM"/>
    </source>
</evidence>
<reference evidence="7" key="1">
    <citation type="submission" date="2023-08" db="EMBL/GenBank/DDBJ databases">
        <title>Black Yeasts Isolated from many extreme environments.</title>
        <authorList>
            <person name="Coleine C."/>
            <person name="Stajich J.E."/>
            <person name="Selbmann L."/>
        </authorList>
    </citation>
    <scope>NUCLEOTIDE SEQUENCE</scope>
    <source>
        <strain evidence="7">CCFEE 5401</strain>
    </source>
</reference>
<organism evidence="7 8">
    <name type="scientific">Meristemomyces frigidus</name>
    <dbReference type="NCBI Taxonomy" id="1508187"/>
    <lineage>
        <taxon>Eukaryota</taxon>
        <taxon>Fungi</taxon>
        <taxon>Dikarya</taxon>
        <taxon>Ascomycota</taxon>
        <taxon>Pezizomycotina</taxon>
        <taxon>Dothideomycetes</taxon>
        <taxon>Dothideomycetidae</taxon>
        <taxon>Mycosphaerellales</taxon>
        <taxon>Teratosphaeriaceae</taxon>
        <taxon>Meristemomyces</taxon>
    </lineage>
</organism>
<feature type="domain" description="Phenol hydroxylase-like C-terminal dimerisation" evidence="6">
    <location>
        <begin position="411"/>
        <end position="482"/>
    </location>
</feature>
<keyword evidence="4" id="KW-0560">Oxidoreductase</keyword>
<proteinExistence type="inferred from homology"/>
<evidence type="ECO:0000313" key="8">
    <source>
        <dbReference type="Proteomes" id="UP001310890"/>
    </source>
</evidence>
<dbReference type="Pfam" id="PF01494">
    <property type="entry name" value="FAD_binding_3"/>
    <property type="match status" value="1"/>
</dbReference>
<dbReference type="Gene3D" id="3.30.9.10">
    <property type="entry name" value="D-Amino Acid Oxidase, subunit A, domain 2"/>
    <property type="match status" value="1"/>
</dbReference>
<evidence type="ECO:0000256" key="4">
    <source>
        <dbReference type="ARBA" id="ARBA00023002"/>
    </source>
</evidence>
<dbReference type="SUPFAM" id="SSF52833">
    <property type="entry name" value="Thioredoxin-like"/>
    <property type="match status" value="1"/>
</dbReference>
<evidence type="ECO:0000313" key="7">
    <source>
        <dbReference type="EMBL" id="KAK5111367.1"/>
    </source>
</evidence>
<accession>A0AAN7YR33</accession>